<feature type="signal peptide" evidence="1">
    <location>
        <begin position="1"/>
        <end position="32"/>
    </location>
</feature>
<dbReference type="EMBL" id="FRDI01000013">
    <property type="protein sequence ID" value="SHN70643.1"/>
    <property type="molecule type" value="Genomic_DNA"/>
</dbReference>
<organism evidence="2 3">
    <name type="scientific">Desulfovibrio litoralis DSM 11393</name>
    <dbReference type="NCBI Taxonomy" id="1121455"/>
    <lineage>
        <taxon>Bacteria</taxon>
        <taxon>Pseudomonadati</taxon>
        <taxon>Thermodesulfobacteriota</taxon>
        <taxon>Desulfovibrionia</taxon>
        <taxon>Desulfovibrionales</taxon>
        <taxon>Desulfovibrionaceae</taxon>
        <taxon>Desulfovibrio</taxon>
    </lineage>
</organism>
<sequence length="301" mass="34281">MFKTTTIKNFLLCFCAVSYMFLTVFMPYVASASSEKTTPLNAFHGVWNFSTEESKKNLQTSNSPNAAEFIKNIDNAKPEDTKFTFRIDIANKTLTIGHPDKLVTPFQVIPFSIKKHTGNNLSIELNTKTRNVINFVLLSSSPFFLLQSDILEDEVHVPVVLTKEQPLARQSDKINQQDLKRLEGTWGATKQEEKNNWRVKVELKNYEDSDGVIQISIPWDSDGYGKILTSKTTVPFRLLSCDEKNAVLHIFPAAPLVFDNKNGSIRTFDLEEFDMKVRFLDKKQIEVDIPGFAKAFPLKKF</sequence>
<keyword evidence="3" id="KW-1185">Reference proteome</keyword>
<feature type="chain" id="PRO_5012297232" evidence="1">
    <location>
        <begin position="33"/>
        <end position="301"/>
    </location>
</feature>
<name>A0A1M7TJ28_9BACT</name>
<dbReference type="Proteomes" id="UP000186469">
    <property type="component" value="Unassembled WGS sequence"/>
</dbReference>
<gene>
    <name evidence="2" type="ORF">SAMN02745728_02070</name>
</gene>
<dbReference type="AlphaFoldDB" id="A0A1M7TJ28"/>
<accession>A0A1M7TJ28</accession>
<evidence type="ECO:0000313" key="3">
    <source>
        <dbReference type="Proteomes" id="UP000186469"/>
    </source>
</evidence>
<evidence type="ECO:0000256" key="1">
    <source>
        <dbReference type="SAM" id="SignalP"/>
    </source>
</evidence>
<evidence type="ECO:0000313" key="2">
    <source>
        <dbReference type="EMBL" id="SHN70643.1"/>
    </source>
</evidence>
<reference evidence="2 3" key="1">
    <citation type="submission" date="2016-12" db="EMBL/GenBank/DDBJ databases">
        <authorList>
            <person name="Song W.-J."/>
            <person name="Kurnit D.M."/>
        </authorList>
    </citation>
    <scope>NUCLEOTIDE SEQUENCE [LARGE SCALE GENOMIC DNA]</scope>
    <source>
        <strain evidence="2 3">DSM 11393</strain>
    </source>
</reference>
<protein>
    <submittedName>
        <fullName evidence="2">Uncharacterized protein</fullName>
    </submittedName>
</protein>
<keyword evidence="1" id="KW-0732">Signal</keyword>
<proteinExistence type="predicted"/>